<dbReference type="PANTHER" id="PTHR30154:SF34">
    <property type="entry name" value="TRANSCRIPTIONAL REGULATOR AZLB"/>
    <property type="match status" value="1"/>
</dbReference>
<feature type="domain" description="HTH asnC-type" evidence="4">
    <location>
        <begin position="9"/>
        <end position="70"/>
    </location>
</feature>
<dbReference type="KEGG" id="pary:A4V02_11775"/>
<dbReference type="PRINTS" id="PR00033">
    <property type="entry name" value="HTHASNC"/>
</dbReference>
<dbReference type="PROSITE" id="PS50956">
    <property type="entry name" value="HTH_ASNC_2"/>
    <property type="match status" value="1"/>
</dbReference>
<dbReference type="InterPro" id="IPR019888">
    <property type="entry name" value="Tscrpt_reg_AsnC-like"/>
</dbReference>
<dbReference type="AlphaFoldDB" id="A0A1B1SC15"/>
<reference evidence="5" key="2">
    <citation type="submission" date="2017-04" db="EMBL/GenBank/DDBJ databases">
        <title>Complete Genome Sequences of Twelve Strains of a Stable Defined Moderately Diverse Mouse Microbiota 2 (sDMDMm2).</title>
        <authorList>
            <person name="Uchimura Y."/>
            <person name="Wyss M."/>
            <person name="Brugiroux S."/>
            <person name="Limenitakis J.P."/>
            <person name="Stecher B."/>
            <person name="McCoy K.D."/>
            <person name="Macpherson A.J."/>
        </authorList>
    </citation>
    <scope>NUCLEOTIDE SEQUENCE</scope>
    <source>
        <strain evidence="5">YL27</strain>
    </source>
</reference>
<dbReference type="Gene3D" id="3.30.70.920">
    <property type="match status" value="1"/>
</dbReference>
<dbReference type="GO" id="GO:0043565">
    <property type="term" value="F:sequence-specific DNA binding"/>
    <property type="evidence" value="ECO:0007669"/>
    <property type="project" value="InterPro"/>
</dbReference>
<dbReference type="Pfam" id="PF13412">
    <property type="entry name" value="HTH_24"/>
    <property type="match status" value="1"/>
</dbReference>
<reference evidence="7" key="1">
    <citation type="submission" date="2016-04" db="EMBL/GenBank/DDBJ databases">
        <title>Complete Genome Sequences of Twelve Strains of a Stable Defined Moderately Diverse Mouse Microbiota 2 (sDMDMm2).</title>
        <authorList>
            <person name="Uchimura Y."/>
            <person name="Wyss M."/>
            <person name="Brugiroux S."/>
            <person name="Limenitakis J.P."/>
            <person name="Stecher B."/>
            <person name="McCoy K.D."/>
            <person name="Macpherson A.J."/>
        </authorList>
    </citation>
    <scope>NUCLEOTIDE SEQUENCE [LARGE SCALE GENOMIC DNA]</scope>
    <source>
        <strain evidence="7">YL27</strain>
    </source>
</reference>
<dbReference type="Pfam" id="PF01037">
    <property type="entry name" value="AsnC_trans_reg"/>
    <property type="match status" value="1"/>
</dbReference>
<dbReference type="Gene3D" id="1.10.10.10">
    <property type="entry name" value="Winged helix-like DNA-binding domain superfamily/Winged helix DNA-binding domain"/>
    <property type="match status" value="1"/>
</dbReference>
<evidence type="ECO:0000313" key="5">
    <source>
        <dbReference type="EMBL" id="ANU64327.1"/>
    </source>
</evidence>
<evidence type="ECO:0000256" key="3">
    <source>
        <dbReference type="ARBA" id="ARBA00023163"/>
    </source>
</evidence>
<evidence type="ECO:0000259" key="4">
    <source>
        <dbReference type="PROSITE" id="PS50956"/>
    </source>
</evidence>
<reference evidence="6 8" key="3">
    <citation type="submission" date="2019-04" db="EMBL/GenBank/DDBJ databases">
        <title>Microbes associate with the intestines of laboratory mice.</title>
        <authorList>
            <person name="Navarre W."/>
            <person name="Wong E."/>
            <person name="Huang K."/>
            <person name="Tropini C."/>
            <person name="Ng K."/>
            <person name="Yu B."/>
        </authorList>
    </citation>
    <scope>NUCLEOTIDE SEQUENCE [LARGE SCALE GENOMIC DNA]</scope>
    <source>
        <strain evidence="6 8">NM06_A21</strain>
    </source>
</reference>
<proteinExistence type="predicted"/>
<dbReference type="GO" id="GO:0005829">
    <property type="term" value="C:cytosol"/>
    <property type="evidence" value="ECO:0007669"/>
    <property type="project" value="TreeGrafter"/>
</dbReference>
<dbReference type="RefSeq" id="WP_068961609.1">
    <property type="nucleotide sequence ID" value="NZ_CAJTAP010000004.1"/>
</dbReference>
<dbReference type="SMART" id="SM00344">
    <property type="entry name" value="HTH_ASNC"/>
    <property type="match status" value="1"/>
</dbReference>
<dbReference type="Proteomes" id="UP000186351">
    <property type="component" value="Chromosome"/>
</dbReference>
<dbReference type="Proteomes" id="UP000306630">
    <property type="component" value="Unassembled WGS sequence"/>
</dbReference>
<keyword evidence="7" id="KW-1185">Reference proteome</keyword>
<dbReference type="GeneID" id="65537550"/>
<dbReference type="InterPro" id="IPR036390">
    <property type="entry name" value="WH_DNA-bd_sf"/>
</dbReference>
<sequence length="158" mass="17864">MSSTLTEMLDSIDIDILRALQTDARLSTRQLATKVHRSPTPVFERLKRLEAQGYISRYVAVLDADKLGRGFVVFCQVKLRHINRDIASGFVSLVKSLPEVTECYNVSGAFDYLLKIYAPSMADYRDFVLNKLGAFDFIGAIESTFVMSEIKREYAIPL</sequence>
<keyword evidence="3" id="KW-0804">Transcription</keyword>
<evidence type="ECO:0000256" key="1">
    <source>
        <dbReference type="ARBA" id="ARBA00023015"/>
    </source>
</evidence>
<evidence type="ECO:0000256" key="2">
    <source>
        <dbReference type="ARBA" id="ARBA00023125"/>
    </source>
</evidence>
<keyword evidence="1" id="KW-0805">Transcription regulation</keyword>
<dbReference type="OrthoDB" id="9800326at2"/>
<evidence type="ECO:0000313" key="7">
    <source>
        <dbReference type="Proteomes" id="UP000186351"/>
    </source>
</evidence>
<dbReference type="InterPro" id="IPR000485">
    <property type="entry name" value="AsnC-type_HTH_dom"/>
</dbReference>
<dbReference type="SUPFAM" id="SSF54909">
    <property type="entry name" value="Dimeric alpha+beta barrel"/>
    <property type="match status" value="1"/>
</dbReference>
<name>A0A1B1SC15_9BACT</name>
<dbReference type="InterPro" id="IPR019887">
    <property type="entry name" value="Tscrpt_reg_AsnC/Lrp_C"/>
</dbReference>
<evidence type="ECO:0000313" key="6">
    <source>
        <dbReference type="EMBL" id="TGY75599.1"/>
    </source>
</evidence>
<dbReference type="InterPro" id="IPR036388">
    <property type="entry name" value="WH-like_DNA-bd_sf"/>
</dbReference>
<dbReference type="EMBL" id="SRYD01000010">
    <property type="protein sequence ID" value="TGY75599.1"/>
    <property type="molecule type" value="Genomic_DNA"/>
</dbReference>
<keyword evidence="2" id="KW-0238">DNA-binding</keyword>
<evidence type="ECO:0000313" key="8">
    <source>
        <dbReference type="Proteomes" id="UP000306630"/>
    </source>
</evidence>
<dbReference type="InterPro" id="IPR011008">
    <property type="entry name" value="Dimeric_a/b-barrel"/>
</dbReference>
<protein>
    <submittedName>
        <fullName evidence="5 6">AsnC family transcriptional regulator</fullName>
    </submittedName>
</protein>
<dbReference type="STRING" id="1796646.A4V02_11775"/>
<accession>A0A1B1SC15</accession>
<dbReference type="GO" id="GO:0043200">
    <property type="term" value="P:response to amino acid"/>
    <property type="evidence" value="ECO:0007669"/>
    <property type="project" value="TreeGrafter"/>
</dbReference>
<gene>
    <name evidence="5" type="ORF">A4V02_11775</name>
    <name evidence="6" type="ORF">E5333_03575</name>
</gene>
<accession>A0A1Z2XGK9</accession>
<dbReference type="PANTHER" id="PTHR30154">
    <property type="entry name" value="LEUCINE-RESPONSIVE REGULATORY PROTEIN"/>
    <property type="match status" value="1"/>
</dbReference>
<dbReference type="SUPFAM" id="SSF46785">
    <property type="entry name" value="Winged helix' DNA-binding domain"/>
    <property type="match status" value="1"/>
</dbReference>
<dbReference type="EMBL" id="CP015402">
    <property type="protein sequence ID" value="ANU64327.1"/>
    <property type="molecule type" value="Genomic_DNA"/>
</dbReference>
<organism evidence="5 7">
    <name type="scientific">Muribaculum intestinale</name>
    <dbReference type="NCBI Taxonomy" id="1796646"/>
    <lineage>
        <taxon>Bacteria</taxon>
        <taxon>Pseudomonadati</taxon>
        <taxon>Bacteroidota</taxon>
        <taxon>Bacteroidia</taxon>
        <taxon>Bacteroidales</taxon>
        <taxon>Muribaculaceae</taxon>
        <taxon>Muribaculum</taxon>
    </lineage>
</organism>